<dbReference type="AlphaFoldDB" id="A0AAW2EMS6"/>
<evidence type="ECO:0000313" key="2">
    <source>
        <dbReference type="Proteomes" id="UP001430953"/>
    </source>
</evidence>
<organism evidence="1 2">
    <name type="scientific">Cardiocondyla obscurior</name>
    <dbReference type="NCBI Taxonomy" id="286306"/>
    <lineage>
        <taxon>Eukaryota</taxon>
        <taxon>Metazoa</taxon>
        <taxon>Ecdysozoa</taxon>
        <taxon>Arthropoda</taxon>
        <taxon>Hexapoda</taxon>
        <taxon>Insecta</taxon>
        <taxon>Pterygota</taxon>
        <taxon>Neoptera</taxon>
        <taxon>Endopterygota</taxon>
        <taxon>Hymenoptera</taxon>
        <taxon>Apocrita</taxon>
        <taxon>Aculeata</taxon>
        <taxon>Formicoidea</taxon>
        <taxon>Formicidae</taxon>
        <taxon>Myrmicinae</taxon>
        <taxon>Cardiocondyla</taxon>
    </lineage>
</organism>
<protein>
    <submittedName>
        <fullName evidence="1">Uncharacterized protein</fullName>
    </submittedName>
</protein>
<proteinExistence type="predicted"/>
<accession>A0AAW2EMS6</accession>
<comment type="caution">
    <text evidence="1">The sequence shown here is derived from an EMBL/GenBank/DDBJ whole genome shotgun (WGS) entry which is preliminary data.</text>
</comment>
<name>A0AAW2EMS6_9HYME</name>
<dbReference type="EMBL" id="JADYXP020000021">
    <property type="protein sequence ID" value="KAL0103147.1"/>
    <property type="molecule type" value="Genomic_DNA"/>
</dbReference>
<gene>
    <name evidence="1" type="ORF">PUN28_017462</name>
</gene>
<dbReference type="Proteomes" id="UP001430953">
    <property type="component" value="Unassembled WGS sequence"/>
</dbReference>
<keyword evidence="2" id="KW-1185">Reference proteome</keyword>
<reference evidence="1 2" key="1">
    <citation type="submission" date="2023-03" db="EMBL/GenBank/DDBJ databases">
        <title>High recombination rates correlate with genetic variation in Cardiocondyla obscurior ants.</title>
        <authorList>
            <person name="Errbii M."/>
        </authorList>
    </citation>
    <scope>NUCLEOTIDE SEQUENCE [LARGE SCALE GENOMIC DNA]</scope>
    <source>
        <strain evidence="1">Alpha-2009</strain>
        <tissue evidence="1">Whole body</tissue>
    </source>
</reference>
<evidence type="ECO:0000313" key="1">
    <source>
        <dbReference type="EMBL" id="KAL0103147.1"/>
    </source>
</evidence>
<sequence>MGKMKRLPRPVIKIKRLSRKKKMILQSNEVKKYVRWKWERHKMHAILDTAMHLNTLKITADPQIDIDFVREMSTVSIYDHDYRTPIQEMPEDSVYVRSDVMRELNNLNIDHESEDNCNINIPQQDIESDILQKTSILYISDNNEPNMYDRISNIIL</sequence>